<dbReference type="RefSeq" id="WP_150585006.1">
    <property type="nucleotide sequence ID" value="NZ_CABPSE010000006.1"/>
</dbReference>
<keyword evidence="2" id="KW-1185">Reference proteome</keyword>
<gene>
    <name evidence="1" type="ORF">PCO31111_02298</name>
</gene>
<dbReference type="AlphaFoldDB" id="A0A5E4UV34"/>
<dbReference type="SUPFAM" id="SSF53850">
    <property type="entry name" value="Periplasmic binding protein-like II"/>
    <property type="match status" value="1"/>
</dbReference>
<organism evidence="1 2">
    <name type="scientific">Pandoraea communis</name>
    <dbReference type="NCBI Taxonomy" id="2508297"/>
    <lineage>
        <taxon>Bacteria</taxon>
        <taxon>Pseudomonadati</taxon>
        <taxon>Pseudomonadota</taxon>
        <taxon>Betaproteobacteria</taxon>
        <taxon>Burkholderiales</taxon>
        <taxon>Burkholderiaceae</taxon>
        <taxon>Pandoraea</taxon>
    </lineage>
</organism>
<accession>A0A5E4UV34</accession>
<evidence type="ECO:0000313" key="2">
    <source>
        <dbReference type="Proteomes" id="UP000383971"/>
    </source>
</evidence>
<dbReference type="Gene3D" id="3.40.190.10">
    <property type="entry name" value="Periplasmic binding protein-like II"/>
    <property type="match status" value="1"/>
</dbReference>
<dbReference type="EMBL" id="CABPSE010000006">
    <property type="protein sequence ID" value="VVE03807.1"/>
    <property type="molecule type" value="Genomic_DNA"/>
</dbReference>
<name>A0A5E4UV34_9BURK</name>
<reference evidence="1 2" key="1">
    <citation type="submission" date="2019-08" db="EMBL/GenBank/DDBJ databases">
        <authorList>
            <person name="Peeters C."/>
        </authorList>
    </citation>
    <scope>NUCLEOTIDE SEQUENCE [LARGE SCALE GENOMIC DNA]</scope>
    <source>
        <strain evidence="1 2">LMG 31111</strain>
    </source>
</reference>
<dbReference type="Proteomes" id="UP000383971">
    <property type="component" value="Unassembled WGS sequence"/>
</dbReference>
<evidence type="ECO:0000313" key="1">
    <source>
        <dbReference type="EMBL" id="VVE03807.1"/>
    </source>
</evidence>
<sequence length="181" mass="19847">MKVGVAYIEEPLFYWTGSDNRATGADIELADVTLRAIGASDVEFVQTTFEELLAGVQEGRCSLCARRIDRHRGGAEAYPGAAHRVFRSVCNTGSDLQATYVRTDSTWQSAAMPRHASCPLLMPGRHHVAFAPRVICAGIAFLHRLPHSPVDQQQDGHRYGTDKPGHASHHVFSYLSFTIGV</sequence>
<proteinExistence type="predicted"/>
<protein>
    <submittedName>
        <fullName evidence="1">Chain amino acid ABC transporter substrate binding protein</fullName>
    </submittedName>
</protein>